<dbReference type="AlphaFoldDB" id="A0A388JRG6"/>
<dbReference type="EMBL" id="BFEA01000010">
    <property type="protein sequence ID" value="GBG60292.1"/>
    <property type="molecule type" value="Genomic_DNA"/>
</dbReference>
<sequence length="605" mass="68173">MARRRTFRENRLLGIEPPRDAVGGVEISLPITNEGWHPVVDWVGEELMGNMVYLVTRVEWRADENGEWNPDPRGHVRAEGRVYMSEDGWREFGVRLASGEDPLRMFEGAWQLVWRAGFEFADPEIDDVTANLRVAMVGSFELPSENVRMRLPPFLLERLGGRELVRQAVANLTDLTYEDALVYQEYYRAFLEMGPFSGEQRYEVLRILRAVFTTRPRAPVVSNGVLWGVVQWEISRGMTYVDDLYRLYEPTEVGTGRLGKEMASQEQDDNQQNRGSQGTNRDEEQNEGSDQESAKPEETREEGKDLSTGESSGKVGGSKRGPQENREGRDDEKGSPRNSRGTTPKKTKVCYVMDVASNRRGQKNKRDRIGNMNGRNPGEQDDSINVNRRFNSEGVKGNARGILEKGSHTGRRPAESRGMRPTVVGNTEESQTSVGGVTKKRKVADTLRRLKEVEQMVATYNAGVIEKMIRNIEVENDNELYNDECLGETRQERMIGKPGGWGKGGNAGEKGRVRPSEVGTTKEIKEQEADCGMSQQTGGQSLSNEDYSDLLDLREKLTVYLDQERGVKIESRQRNYEKSEVLETTGYGVKRGSKELHDQGEGADN</sequence>
<feature type="compositionally biased region" description="Polar residues" evidence="1">
    <location>
        <begin position="424"/>
        <end position="435"/>
    </location>
</feature>
<evidence type="ECO:0000256" key="1">
    <source>
        <dbReference type="SAM" id="MobiDB-lite"/>
    </source>
</evidence>
<evidence type="ECO:0000313" key="2">
    <source>
        <dbReference type="EMBL" id="GBG60292.1"/>
    </source>
</evidence>
<protein>
    <submittedName>
        <fullName evidence="2">Uncharacterized protein</fullName>
    </submittedName>
</protein>
<dbReference type="Proteomes" id="UP000265515">
    <property type="component" value="Unassembled WGS sequence"/>
</dbReference>
<feature type="compositionally biased region" description="Basic and acidic residues" evidence="1">
    <location>
        <begin position="572"/>
        <end position="581"/>
    </location>
</feature>
<dbReference type="Gramene" id="GBG60292">
    <property type="protein sequence ID" value="GBG60292"/>
    <property type="gene ID" value="CBR_g4247"/>
</dbReference>
<comment type="caution">
    <text evidence="2">The sequence shown here is derived from an EMBL/GenBank/DDBJ whole genome shotgun (WGS) entry which is preliminary data.</text>
</comment>
<feature type="compositionally biased region" description="Basic and acidic residues" evidence="1">
    <location>
        <begin position="321"/>
        <end position="335"/>
    </location>
</feature>
<evidence type="ECO:0000313" key="3">
    <source>
        <dbReference type="Proteomes" id="UP000265515"/>
    </source>
</evidence>
<keyword evidence="3" id="KW-1185">Reference proteome</keyword>
<gene>
    <name evidence="2" type="ORF">CBR_g4247</name>
</gene>
<feature type="compositionally biased region" description="Basic and acidic residues" evidence="1">
    <location>
        <begin position="509"/>
        <end position="528"/>
    </location>
</feature>
<feature type="compositionally biased region" description="Basic and acidic residues" evidence="1">
    <location>
        <begin position="592"/>
        <end position="605"/>
    </location>
</feature>
<feature type="compositionally biased region" description="Basic and acidic residues" evidence="1">
    <location>
        <begin position="292"/>
        <end position="307"/>
    </location>
</feature>
<feature type="compositionally biased region" description="Polar residues" evidence="1">
    <location>
        <begin position="533"/>
        <end position="545"/>
    </location>
</feature>
<feature type="region of interest" description="Disordered" evidence="1">
    <location>
        <begin position="403"/>
        <end position="440"/>
    </location>
</feature>
<feature type="compositionally biased region" description="Basic and acidic residues" evidence="1">
    <location>
        <begin position="403"/>
        <end position="418"/>
    </location>
</feature>
<feature type="compositionally biased region" description="Polar residues" evidence="1">
    <location>
        <begin position="270"/>
        <end position="279"/>
    </location>
</feature>
<accession>A0A388JRG6</accession>
<proteinExistence type="predicted"/>
<name>A0A388JRG6_CHABU</name>
<reference evidence="2 3" key="1">
    <citation type="journal article" date="2018" name="Cell">
        <title>The Chara Genome: Secondary Complexity and Implications for Plant Terrestrialization.</title>
        <authorList>
            <person name="Nishiyama T."/>
            <person name="Sakayama H."/>
            <person name="Vries J.D."/>
            <person name="Buschmann H."/>
            <person name="Saint-Marcoux D."/>
            <person name="Ullrich K.K."/>
            <person name="Haas F.B."/>
            <person name="Vanderstraeten L."/>
            <person name="Becker D."/>
            <person name="Lang D."/>
            <person name="Vosolsobe S."/>
            <person name="Rombauts S."/>
            <person name="Wilhelmsson P.K.I."/>
            <person name="Janitza P."/>
            <person name="Kern R."/>
            <person name="Heyl A."/>
            <person name="Rumpler F."/>
            <person name="Villalobos L.I.A.C."/>
            <person name="Clay J.M."/>
            <person name="Skokan R."/>
            <person name="Toyoda A."/>
            <person name="Suzuki Y."/>
            <person name="Kagoshima H."/>
            <person name="Schijlen E."/>
            <person name="Tajeshwar N."/>
            <person name="Catarino B."/>
            <person name="Hetherington A.J."/>
            <person name="Saltykova A."/>
            <person name="Bonnot C."/>
            <person name="Breuninger H."/>
            <person name="Symeonidi A."/>
            <person name="Radhakrishnan G.V."/>
            <person name="Van Nieuwerburgh F."/>
            <person name="Deforce D."/>
            <person name="Chang C."/>
            <person name="Karol K.G."/>
            <person name="Hedrich R."/>
            <person name="Ulvskov P."/>
            <person name="Glockner G."/>
            <person name="Delwiche C.F."/>
            <person name="Petrasek J."/>
            <person name="Van de Peer Y."/>
            <person name="Friml J."/>
            <person name="Beilby M."/>
            <person name="Dolan L."/>
            <person name="Kohara Y."/>
            <person name="Sugano S."/>
            <person name="Fujiyama A."/>
            <person name="Delaux P.-M."/>
            <person name="Quint M."/>
            <person name="TheiBen G."/>
            <person name="Hagemann M."/>
            <person name="Harholt J."/>
            <person name="Dunand C."/>
            <person name="Zachgo S."/>
            <person name="Langdale J."/>
            <person name="Maumus F."/>
            <person name="Straeten D.V.D."/>
            <person name="Gould S.B."/>
            <person name="Rensing S.A."/>
        </authorList>
    </citation>
    <scope>NUCLEOTIDE SEQUENCE [LARGE SCALE GENOMIC DNA]</scope>
    <source>
        <strain evidence="2 3">S276</strain>
    </source>
</reference>
<feature type="region of interest" description="Disordered" evidence="1">
    <location>
        <begin position="496"/>
        <end position="546"/>
    </location>
</feature>
<feature type="compositionally biased region" description="Gly residues" evidence="1">
    <location>
        <begin position="497"/>
        <end position="508"/>
    </location>
</feature>
<organism evidence="2 3">
    <name type="scientific">Chara braunii</name>
    <name type="common">Braun's stonewort</name>
    <dbReference type="NCBI Taxonomy" id="69332"/>
    <lineage>
        <taxon>Eukaryota</taxon>
        <taxon>Viridiplantae</taxon>
        <taxon>Streptophyta</taxon>
        <taxon>Charophyceae</taxon>
        <taxon>Charales</taxon>
        <taxon>Characeae</taxon>
        <taxon>Chara</taxon>
    </lineage>
</organism>
<feature type="region of interest" description="Disordered" evidence="1">
    <location>
        <begin position="572"/>
        <end position="605"/>
    </location>
</feature>
<feature type="region of interest" description="Disordered" evidence="1">
    <location>
        <begin position="259"/>
        <end position="385"/>
    </location>
</feature>